<evidence type="ECO:0000313" key="2">
    <source>
        <dbReference type="Proteomes" id="UP000187283"/>
    </source>
</evidence>
<reference evidence="1 2" key="1">
    <citation type="submission" date="2017-01" db="EMBL/GenBank/DDBJ databases">
        <authorList>
            <person name="Mah S.A."/>
            <person name="Swanson W.J."/>
            <person name="Moy G.W."/>
            <person name="Vacquier V.D."/>
        </authorList>
    </citation>
    <scope>NUCLEOTIDE SEQUENCE [LARGE SCALE GENOMIC DNA]</scope>
    <source>
        <strain evidence="1 2">GSMNP</strain>
    </source>
</reference>
<dbReference type="EMBL" id="LSSN01005116">
    <property type="protein sequence ID" value="OMJ10188.1"/>
    <property type="molecule type" value="Genomic_DNA"/>
</dbReference>
<keyword evidence="2" id="KW-1185">Reference proteome</keyword>
<name>A0A1R1X6B3_9FUNG</name>
<dbReference type="Proteomes" id="UP000187283">
    <property type="component" value="Unassembled WGS sequence"/>
</dbReference>
<protein>
    <submittedName>
        <fullName evidence="1">Uncharacterized protein</fullName>
    </submittedName>
</protein>
<dbReference type="AlphaFoldDB" id="A0A1R1X6B3"/>
<comment type="caution">
    <text evidence="1">The sequence shown here is derived from an EMBL/GenBank/DDBJ whole genome shotgun (WGS) entry which is preliminary data.</text>
</comment>
<organism evidence="1 2">
    <name type="scientific">Smittium culicis</name>
    <dbReference type="NCBI Taxonomy" id="133412"/>
    <lineage>
        <taxon>Eukaryota</taxon>
        <taxon>Fungi</taxon>
        <taxon>Fungi incertae sedis</taxon>
        <taxon>Zoopagomycota</taxon>
        <taxon>Kickxellomycotina</taxon>
        <taxon>Harpellomycetes</taxon>
        <taxon>Harpellales</taxon>
        <taxon>Legeriomycetaceae</taxon>
        <taxon>Smittium</taxon>
    </lineage>
</organism>
<accession>A0A1R1X6B3</accession>
<proteinExistence type="predicted"/>
<feature type="non-terminal residue" evidence="1">
    <location>
        <position position="27"/>
    </location>
</feature>
<sequence>MLSWRLKIVDVVDEFEMLNLVQDLESL</sequence>
<evidence type="ECO:0000313" key="1">
    <source>
        <dbReference type="EMBL" id="OMJ10188.1"/>
    </source>
</evidence>
<gene>
    <name evidence="1" type="ORF">AYI70_g10478</name>
</gene>